<keyword evidence="9" id="KW-0547">Nucleotide-binding</keyword>
<dbReference type="GO" id="GO:0005737">
    <property type="term" value="C:cytoplasm"/>
    <property type="evidence" value="ECO:0007669"/>
    <property type="project" value="UniProtKB-SubCell"/>
</dbReference>
<organism evidence="19 20">
    <name type="scientific">Serinus canaria</name>
    <name type="common">Island canary</name>
    <name type="synonym">Fringilla canaria</name>
    <dbReference type="NCBI Taxonomy" id="9135"/>
    <lineage>
        <taxon>Eukaryota</taxon>
        <taxon>Metazoa</taxon>
        <taxon>Chordata</taxon>
        <taxon>Craniata</taxon>
        <taxon>Vertebrata</taxon>
        <taxon>Euteleostomi</taxon>
        <taxon>Archelosauria</taxon>
        <taxon>Archosauria</taxon>
        <taxon>Dinosauria</taxon>
        <taxon>Saurischia</taxon>
        <taxon>Theropoda</taxon>
        <taxon>Coelurosauria</taxon>
        <taxon>Aves</taxon>
        <taxon>Neognathae</taxon>
        <taxon>Neoaves</taxon>
        <taxon>Telluraves</taxon>
        <taxon>Australaves</taxon>
        <taxon>Passeriformes</taxon>
        <taxon>Passeroidea</taxon>
        <taxon>Fringillidae</taxon>
        <taxon>Carduelinae</taxon>
        <taxon>Serinus</taxon>
    </lineage>
</organism>
<proteinExistence type="inferred from homology"/>
<evidence type="ECO:0000259" key="18">
    <source>
        <dbReference type="PROSITE" id="PS50837"/>
    </source>
</evidence>
<dbReference type="CTD" id="10392"/>
<dbReference type="GeneTree" id="ENSGT00940000157845"/>
<dbReference type="Gene3D" id="3.80.10.10">
    <property type="entry name" value="Ribonuclease Inhibitor"/>
    <property type="match status" value="1"/>
</dbReference>
<dbReference type="GO" id="GO:0005524">
    <property type="term" value="F:ATP binding"/>
    <property type="evidence" value="ECO:0007669"/>
    <property type="project" value="UniProtKB-KW"/>
</dbReference>
<dbReference type="CDD" id="cd08324">
    <property type="entry name" value="CARD_NOD1_CARD4"/>
    <property type="match status" value="1"/>
</dbReference>
<dbReference type="PROSITE" id="PS50209">
    <property type="entry name" value="CARD"/>
    <property type="match status" value="1"/>
</dbReference>
<keyword evidence="7" id="KW-0433">Leucine-rich repeat</keyword>
<evidence type="ECO:0000256" key="9">
    <source>
        <dbReference type="ARBA" id="ARBA00022741"/>
    </source>
</evidence>
<dbReference type="InterPro" id="IPR041267">
    <property type="entry name" value="NLRP_HD2"/>
</dbReference>
<reference evidence="19" key="1">
    <citation type="submission" date="2025-08" db="UniProtKB">
        <authorList>
            <consortium name="Ensembl"/>
        </authorList>
    </citation>
    <scope>IDENTIFICATION</scope>
</reference>
<keyword evidence="5" id="KW-0963">Cytoplasm</keyword>
<evidence type="ECO:0000256" key="13">
    <source>
        <dbReference type="ARBA" id="ARBA00023136"/>
    </source>
</evidence>
<dbReference type="GO" id="GO:0045087">
    <property type="term" value="P:innate immune response"/>
    <property type="evidence" value="ECO:0007669"/>
    <property type="project" value="UniProtKB-KW"/>
</dbReference>
<evidence type="ECO:0000256" key="5">
    <source>
        <dbReference type="ARBA" id="ARBA00022490"/>
    </source>
</evidence>
<evidence type="ECO:0000256" key="1">
    <source>
        <dbReference type="ARBA" id="ARBA00004187"/>
    </source>
</evidence>
<dbReference type="InterPro" id="IPR027417">
    <property type="entry name" value="P-loop_NTPase"/>
</dbReference>
<dbReference type="PROSITE" id="PS50837">
    <property type="entry name" value="NACHT"/>
    <property type="match status" value="1"/>
</dbReference>
<dbReference type="InterPro" id="IPR001315">
    <property type="entry name" value="CARD"/>
</dbReference>
<dbReference type="FunFam" id="3.40.50.300:FF:001074">
    <property type="entry name" value="Nucleotide binding oligomerization domain containing 1"/>
    <property type="match status" value="1"/>
</dbReference>
<dbReference type="InterPro" id="IPR041075">
    <property type="entry name" value="NOD1/2_WH"/>
</dbReference>
<protein>
    <submittedName>
        <fullName evidence="19">Nucleotide binding oligomerization domain containing 1</fullName>
    </submittedName>
</protein>
<keyword evidence="8" id="KW-0677">Repeat</keyword>
<keyword evidence="6" id="KW-0399">Innate immunity</keyword>
<dbReference type="Pfam" id="PF17776">
    <property type="entry name" value="NLRC4_HD2"/>
    <property type="match status" value="1"/>
</dbReference>
<evidence type="ECO:0000256" key="2">
    <source>
        <dbReference type="ARBA" id="ARBA00004193"/>
    </source>
</evidence>
<dbReference type="AlphaFoldDB" id="A0A8C9L5T8"/>
<keyword evidence="4" id="KW-1003">Cell membrane</keyword>
<dbReference type="GeneID" id="103812959"/>
<evidence type="ECO:0000256" key="10">
    <source>
        <dbReference type="ARBA" id="ARBA00022840"/>
    </source>
</evidence>
<dbReference type="GO" id="GO:0042981">
    <property type="term" value="P:regulation of apoptotic process"/>
    <property type="evidence" value="ECO:0007669"/>
    <property type="project" value="InterPro"/>
</dbReference>
<keyword evidence="20" id="KW-1185">Reference proteome</keyword>
<dbReference type="RefSeq" id="XP_018765190.1">
    <property type="nucleotide sequence ID" value="XM_018909645.3"/>
</dbReference>
<dbReference type="InterPro" id="IPR011029">
    <property type="entry name" value="DEATH-like_dom_sf"/>
</dbReference>
<dbReference type="OrthoDB" id="120976at2759"/>
<evidence type="ECO:0000256" key="16">
    <source>
        <dbReference type="ARBA" id="ARBA00038296"/>
    </source>
</evidence>
<dbReference type="InterPro" id="IPR051261">
    <property type="entry name" value="NLR"/>
</dbReference>
<dbReference type="Pfam" id="PF05729">
    <property type="entry name" value="NACHT"/>
    <property type="match status" value="1"/>
</dbReference>
<reference evidence="19" key="2">
    <citation type="submission" date="2025-09" db="UniProtKB">
        <authorList>
            <consortium name="Ensembl"/>
        </authorList>
    </citation>
    <scope>IDENTIFICATION</scope>
</reference>
<evidence type="ECO:0000313" key="19">
    <source>
        <dbReference type="Ensembl" id="ENSSCAP00000001314.1"/>
    </source>
</evidence>
<dbReference type="Pfam" id="PF17779">
    <property type="entry name" value="WHD_NOD2"/>
    <property type="match status" value="1"/>
</dbReference>
<gene>
    <name evidence="19" type="primary">NOD1</name>
</gene>
<comment type="similarity">
    <text evidence="16">Belongs to the NOD1-NOD2 family.</text>
</comment>
<evidence type="ECO:0000256" key="7">
    <source>
        <dbReference type="ARBA" id="ARBA00022614"/>
    </source>
</evidence>
<evidence type="ECO:0000259" key="17">
    <source>
        <dbReference type="PROSITE" id="PS50209"/>
    </source>
</evidence>
<dbReference type="Gene3D" id="3.40.50.300">
    <property type="entry name" value="P-loop containing nucleotide triphosphate hydrolases"/>
    <property type="match status" value="1"/>
</dbReference>
<evidence type="ECO:0000256" key="6">
    <source>
        <dbReference type="ARBA" id="ARBA00022588"/>
    </source>
</evidence>
<evidence type="ECO:0000256" key="8">
    <source>
        <dbReference type="ARBA" id="ARBA00022737"/>
    </source>
</evidence>
<evidence type="ECO:0000256" key="4">
    <source>
        <dbReference type="ARBA" id="ARBA00022475"/>
    </source>
</evidence>
<keyword evidence="10" id="KW-0067">ATP-binding</keyword>
<name>A0A8C9L5T8_SERCA</name>
<dbReference type="FunFam" id="3.80.10.10:FF:000282">
    <property type="entry name" value="Nucleotide-binding oligomerization domain-containing protein 1"/>
    <property type="match status" value="1"/>
</dbReference>
<keyword evidence="14" id="KW-0564">Palmitate</keyword>
<dbReference type="SMART" id="SM00368">
    <property type="entry name" value="LRR_RI"/>
    <property type="match status" value="6"/>
</dbReference>
<sequence>MEGQLCANVDISVKSPPGASPQSFIALLKVHRELLVSRIRNTQCLIDNLIKNDYFSTEDAEIVVQFPTQADKVRKILDLVQSKGEEVSEYFVYVLQKVTDAYYELQPWLDEIGYEPSENICSKPVVNTDPVSRYCQKLRHELGRDSKFFMLYAQKEEVLLEEIYSNSIMELVSFTNESLGHVGRLEALFDDAVGLINEDGETVYVYGDAGIGKSILLQKIQSLWARKELNIGAKFFFRFRCRMFSCFKEDEAICLKDLLFKYNCYPDQDPAEVFHHILQFPHTVLFTFDGFDEIYSSFDLSSVPEVCSPNEPIHPLALLVSLLRGKLLKGSKKILTARTGTEIQKNIIRKKVVLRGFSRNNLKEYTAMFFKDEQQRALVSNQLEANPNLCSLCSVPLFCWIIFKCFEHFHSSQWFDGHELPDSSVTLTDVFLLMIEVHLNRSVKTNLLKSNIRSQAEVFKSRKESLLALGKMAYKGMENSSFIFEQEEVSLANISEDDLQLGFLRTVKGYSGCDSQATYEFLHLTLQSFFTALFLVMEEKVGTKELLEFFNECSSMETAQPTCLRIPWLKKQLAGEDPFQNKEHCNFTNMFLCGLLSGSRQKLFRHLVSPAVLKRKRKTLITYLGESMKSRLKGYTRSRLKSYNQVQMQPNFVWMLRCLYETQSEKVGRMAARRMHANYIKLAYCNACSADCSAISFLLHHFQKHLALDLDNNNINDYGIKQLQPCFSKLAVIRLSVNQVTDHGVRILYEELSKYQIVSFLGLYNNQITDVGAKYVAKLIEECSSLEYVKIGANKITSEGGKCLAQAIQKSKTMFEIGLAFNGITTEGGKSIAEAMQHNNSVRIFWLTKNELDDEAAMSFAEMLKVNKKLVHLWLIQNQITAKGVKCLSEALKENTTIQEICLNGNLISQEEAKAFENEERIICF</sequence>
<dbReference type="Pfam" id="PF00619">
    <property type="entry name" value="CARD"/>
    <property type="match status" value="1"/>
</dbReference>
<evidence type="ECO:0000256" key="12">
    <source>
        <dbReference type="ARBA" id="ARBA00022859"/>
    </source>
</evidence>
<evidence type="ECO:0000313" key="20">
    <source>
        <dbReference type="Proteomes" id="UP000694409"/>
    </source>
</evidence>
<keyword evidence="13" id="KW-0472">Membrane</keyword>
<dbReference type="Ensembl" id="ENSSCAT00000001502.1">
    <property type="protein sequence ID" value="ENSSCAP00000001314.1"/>
    <property type="gene ID" value="ENSSCAG00000001101.1"/>
</dbReference>
<dbReference type="InterPro" id="IPR001611">
    <property type="entry name" value="Leu-rich_rpt"/>
</dbReference>
<dbReference type="Pfam" id="PF13516">
    <property type="entry name" value="LRR_6"/>
    <property type="match status" value="1"/>
</dbReference>
<evidence type="ECO:0000256" key="11">
    <source>
        <dbReference type="ARBA" id="ARBA00022843"/>
    </source>
</evidence>
<comment type="subcellular location">
    <subcellularLocation>
        <location evidence="1">Basolateral cell membrane</location>
    </subcellularLocation>
    <subcellularLocation>
        <location evidence="2">Cell membrane</location>
        <topology evidence="2">Lipid-anchor</topology>
    </subcellularLocation>
    <subcellularLocation>
        <location evidence="3">Cytoplasm</location>
    </subcellularLocation>
</comment>
<keyword evidence="15" id="KW-0449">Lipoprotein</keyword>
<evidence type="ECO:0000256" key="3">
    <source>
        <dbReference type="ARBA" id="ARBA00004496"/>
    </source>
</evidence>
<dbReference type="PANTHER" id="PTHR24106">
    <property type="entry name" value="NACHT, LRR AND CARD DOMAINS-CONTAINING"/>
    <property type="match status" value="1"/>
</dbReference>
<evidence type="ECO:0000256" key="15">
    <source>
        <dbReference type="ARBA" id="ARBA00023288"/>
    </source>
</evidence>
<dbReference type="InterPro" id="IPR007111">
    <property type="entry name" value="NACHT_NTPase"/>
</dbReference>
<feature type="domain" description="CARD" evidence="17">
    <location>
        <begin position="20"/>
        <end position="97"/>
    </location>
</feature>
<dbReference type="SUPFAM" id="SSF47986">
    <property type="entry name" value="DEATH domain"/>
    <property type="match status" value="1"/>
</dbReference>
<accession>A0A8C9L5T8</accession>
<dbReference type="Proteomes" id="UP000694409">
    <property type="component" value="Unassembled WGS sequence"/>
</dbReference>
<dbReference type="FunFam" id="1.10.533.10:FF:000047">
    <property type="entry name" value="Nucleotide-binding oligomerization domain-containing protein 1"/>
    <property type="match status" value="1"/>
</dbReference>
<dbReference type="InterPro" id="IPR032675">
    <property type="entry name" value="LRR_dom_sf"/>
</dbReference>
<evidence type="ECO:0000256" key="14">
    <source>
        <dbReference type="ARBA" id="ARBA00023139"/>
    </source>
</evidence>
<keyword evidence="12" id="KW-0391">Immunity</keyword>
<feature type="domain" description="NACHT" evidence="18">
    <location>
        <begin position="201"/>
        <end position="340"/>
    </location>
</feature>
<dbReference type="GO" id="GO:0016323">
    <property type="term" value="C:basolateral plasma membrane"/>
    <property type="evidence" value="ECO:0007669"/>
    <property type="project" value="UniProtKB-SubCell"/>
</dbReference>
<dbReference type="SUPFAM" id="SSF52047">
    <property type="entry name" value="RNI-like"/>
    <property type="match status" value="1"/>
</dbReference>
<dbReference type="Gene3D" id="1.10.533.10">
    <property type="entry name" value="Death Domain, Fas"/>
    <property type="match status" value="1"/>
</dbReference>
<keyword evidence="11" id="KW-0832">Ubl conjugation</keyword>